<keyword evidence="3" id="KW-1185">Reference proteome</keyword>
<evidence type="ECO:0000313" key="3">
    <source>
        <dbReference type="Proteomes" id="UP000642070"/>
    </source>
</evidence>
<accession>A0A917UAN9</accession>
<dbReference type="EMBL" id="BMPI01000067">
    <property type="protein sequence ID" value="GGM74077.1"/>
    <property type="molecule type" value="Genomic_DNA"/>
</dbReference>
<evidence type="ECO:0000313" key="2">
    <source>
        <dbReference type="EMBL" id="GGM74077.1"/>
    </source>
</evidence>
<reference evidence="2" key="2">
    <citation type="submission" date="2020-09" db="EMBL/GenBank/DDBJ databases">
        <authorList>
            <person name="Sun Q."/>
            <person name="Ohkuma M."/>
        </authorList>
    </citation>
    <scope>NUCLEOTIDE SEQUENCE</scope>
    <source>
        <strain evidence="2">JCM 19831</strain>
    </source>
</reference>
<protein>
    <recommendedName>
        <fullName evidence="1">Hypervirulence associated protein TUDOR domain-containing protein</fullName>
    </recommendedName>
</protein>
<comment type="caution">
    <text evidence="2">The sequence shown here is derived from an EMBL/GenBank/DDBJ whole genome shotgun (WGS) entry which is preliminary data.</text>
</comment>
<dbReference type="Pfam" id="PF11160">
    <property type="entry name" value="Hva1_TUDOR"/>
    <property type="match status" value="1"/>
</dbReference>
<dbReference type="InterPro" id="IPR021331">
    <property type="entry name" value="Hva1_TUDOR"/>
</dbReference>
<sequence length="69" mass="7775">MRRGDKVRWRSHGATVEGTAVRKLTRRTRAAGRVVAASPDRPQWVVRSDKTGKAAVHRPEALGLFRTWP</sequence>
<evidence type="ECO:0000259" key="1">
    <source>
        <dbReference type="Pfam" id="PF11160"/>
    </source>
</evidence>
<name>A0A917UAN9_9ACTN</name>
<dbReference type="RefSeq" id="WP_190256161.1">
    <property type="nucleotide sequence ID" value="NZ_BMPI01000067.1"/>
</dbReference>
<reference evidence="2" key="1">
    <citation type="journal article" date="2014" name="Int. J. Syst. Evol. Microbiol.">
        <title>Complete genome sequence of Corynebacterium casei LMG S-19264T (=DSM 44701T), isolated from a smear-ripened cheese.</title>
        <authorList>
            <consortium name="US DOE Joint Genome Institute (JGI-PGF)"/>
            <person name="Walter F."/>
            <person name="Albersmeier A."/>
            <person name="Kalinowski J."/>
            <person name="Ruckert C."/>
        </authorList>
    </citation>
    <scope>NUCLEOTIDE SEQUENCE</scope>
    <source>
        <strain evidence="2">JCM 19831</strain>
    </source>
</reference>
<dbReference type="Proteomes" id="UP000642070">
    <property type="component" value="Unassembled WGS sequence"/>
</dbReference>
<gene>
    <name evidence="2" type="ORF">GCM10007977_089520</name>
</gene>
<organism evidence="2 3">
    <name type="scientific">Dactylosporangium sucinum</name>
    <dbReference type="NCBI Taxonomy" id="1424081"/>
    <lineage>
        <taxon>Bacteria</taxon>
        <taxon>Bacillati</taxon>
        <taxon>Actinomycetota</taxon>
        <taxon>Actinomycetes</taxon>
        <taxon>Micromonosporales</taxon>
        <taxon>Micromonosporaceae</taxon>
        <taxon>Dactylosporangium</taxon>
    </lineage>
</organism>
<dbReference type="AlphaFoldDB" id="A0A917UAN9"/>
<dbReference type="Gene3D" id="2.30.30.1060">
    <property type="match status" value="1"/>
</dbReference>
<proteinExistence type="predicted"/>
<feature type="domain" description="Hypervirulence associated protein TUDOR" evidence="1">
    <location>
        <begin position="4"/>
        <end position="62"/>
    </location>
</feature>